<protein>
    <submittedName>
        <fullName evidence="1">Uncharacterized protein</fullName>
    </submittedName>
</protein>
<reference evidence="1" key="1">
    <citation type="submission" date="2015-01" db="EMBL/GenBank/DDBJ databases">
        <title>The Genome Sequence of Cladophialophora bantiana CBS 173.52.</title>
        <authorList>
            <consortium name="The Broad Institute Genomics Platform"/>
            <person name="Cuomo C."/>
            <person name="de Hoog S."/>
            <person name="Gorbushina A."/>
            <person name="Stielow B."/>
            <person name="Teixiera M."/>
            <person name="Abouelleil A."/>
            <person name="Chapman S.B."/>
            <person name="Priest M."/>
            <person name="Young S.K."/>
            <person name="Wortman J."/>
            <person name="Nusbaum C."/>
            <person name="Birren B."/>
        </authorList>
    </citation>
    <scope>NUCLEOTIDE SEQUENCE [LARGE SCALE GENOMIC DNA]</scope>
    <source>
        <strain evidence="1">CBS 173.52</strain>
    </source>
</reference>
<evidence type="ECO:0000313" key="2">
    <source>
        <dbReference type="Proteomes" id="UP000053789"/>
    </source>
</evidence>
<proteinExistence type="predicted"/>
<dbReference type="VEuPathDB" id="FungiDB:Z519_07202"/>
<keyword evidence="2" id="KW-1185">Reference proteome</keyword>
<dbReference type="AlphaFoldDB" id="A0A0D2HG15"/>
<gene>
    <name evidence="1" type="ORF">Z519_07202</name>
</gene>
<dbReference type="EMBL" id="KN846989">
    <property type="protein sequence ID" value="KIW92218.1"/>
    <property type="molecule type" value="Genomic_DNA"/>
</dbReference>
<name>A0A0D2HG15_CLAB1</name>
<dbReference type="HOGENOM" id="CLU_1038292_0_0_1"/>
<dbReference type="PANTHER" id="PTHR32046">
    <property type="entry name" value="G DOMAIN-CONTAINING PROTEIN"/>
    <property type="match status" value="1"/>
</dbReference>
<evidence type="ECO:0000313" key="1">
    <source>
        <dbReference type="EMBL" id="KIW92218.1"/>
    </source>
</evidence>
<accession>A0A0D2HG15</accession>
<organism evidence="1 2">
    <name type="scientific">Cladophialophora bantiana (strain ATCC 10958 / CBS 173.52 / CDC B-1940 / NIH 8579)</name>
    <name type="common">Xylohypha bantiana</name>
    <dbReference type="NCBI Taxonomy" id="1442370"/>
    <lineage>
        <taxon>Eukaryota</taxon>
        <taxon>Fungi</taxon>
        <taxon>Dikarya</taxon>
        <taxon>Ascomycota</taxon>
        <taxon>Pezizomycotina</taxon>
        <taxon>Eurotiomycetes</taxon>
        <taxon>Chaetothyriomycetidae</taxon>
        <taxon>Chaetothyriales</taxon>
        <taxon>Herpotrichiellaceae</taxon>
        <taxon>Cladophialophora</taxon>
    </lineage>
</organism>
<dbReference type="OrthoDB" id="8954335at2759"/>
<dbReference type="GeneID" id="27700130"/>
<dbReference type="PANTHER" id="PTHR32046:SF11">
    <property type="entry name" value="IMMUNE-ASSOCIATED NUCLEOTIDE-BINDING PROTEIN 10-LIKE"/>
    <property type="match status" value="1"/>
</dbReference>
<sequence length="268" mass="30261">MVFGFTNTRFTNYAPGDTIQPLERLLGEDTDAGLSLPANATYCFDLESFRHLAGSKKEICMTNKDDFERSWGHSRDETLRLIGHFKSILPHLRKSAMSPNGTRRSIQELTRPMADMSQMIRKNIAPCTDKKVELKDKRIATLALRANLRVISFIVQPWGARINAITASITGPQLRTLDNMVMEYEQEHDIIRDAAAKFSMFLKQHSITPINHATEAYLQFLIKAEQEKVEVGGNDEKLGALREDLKRNKEAVEVLTCSLNSFTTATAE</sequence>
<dbReference type="Proteomes" id="UP000053789">
    <property type="component" value="Unassembled WGS sequence"/>
</dbReference>
<dbReference type="RefSeq" id="XP_016618887.1">
    <property type="nucleotide sequence ID" value="XM_016764937.1"/>
</dbReference>